<keyword evidence="2" id="KW-0472">Membrane</keyword>
<gene>
    <name evidence="3" type="ordered locus">MICA_371</name>
</gene>
<dbReference type="KEGG" id="mai:MICA_371"/>
<sequence length="228" mass="24847">MTQTPPKPKKPSKPSKSTPPAAYLVLVFGVAVFIGVAVLVAQRFITVPTSSQTAEQAATITAPVGPLEVVTPKKPEMPNLPERDIADKDVQGNWIAKFLDYTALFQVRNGAFQILVSRDDPSSPVYYSRGTYTLNKTTMTLVPNAALGAPEANTQTQYLPLAGRAFDVIMMLDKDMMVWRPGKTDPNYPNRNATHPLIQYSSQEFLVFDRDDAAPSASPEISPAPVTP</sequence>
<accession>G2KR64</accession>
<evidence type="ECO:0000256" key="1">
    <source>
        <dbReference type="SAM" id="MobiDB-lite"/>
    </source>
</evidence>
<feature type="compositionally biased region" description="Low complexity" evidence="1">
    <location>
        <begin position="214"/>
        <end position="228"/>
    </location>
</feature>
<dbReference type="OrthoDB" id="9828916at2"/>
<protein>
    <submittedName>
        <fullName evidence="3">Uncharacterized protein</fullName>
    </submittedName>
</protein>
<evidence type="ECO:0000313" key="3">
    <source>
        <dbReference type="EMBL" id="AEP08716.1"/>
    </source>
</evidence>
<dbReference type="AlphaFoldDB" id="G2KR64"/>
<dbReference type="RefSeq" id="WP_014101939.1">
    <property type="nucleotide sequence ID" value="NC_016026.1"/>
</dbReference>
<dbReference type="EMBL" id="CP002382">
    <property type="protein sequence ID" value="AEP08716.1"/>
    <property type="molecule type" value="Genomic_DNA"/>
</dbReference>
<keyword evidence="2" id="KW-0812">Transmembrane</keyword>
<keyword evidence="2" id="KW-1133">Transmembrane helix</keyword>
<dbReference type="Proteomes" id="UP000009286">
    <property type="component" value="Chromosome"/>
</dbReference>
<feature type="transmembrane region" description="Helical" evidence="2">
    <location>
        <begin position="21"/>
        <end position="41"/>
    </location>
</feature>
<keyword evidence="4" id="KW-1185">Reference proteome</keyword>
<reference evidence="3 4" key="1">
    <citation type="journal article" date="2011" name="BMC Genomics">
        <title>Genomic insights into an obligate epibiotic bacterial predator: Micavibrio aeruginosavorus ARL-13.</title>
        <authorList>
            <person name="Wang Z."/>
            <person name="Kadouri D."/>
            <person name="Wu M."/>
        </authorList>
    </citation>
    <scope>NUCLEOTIDE SEQUENCE [LARGE SCALE GENOMIC DNA]</scope>
    <source>
        <strain evidence="3 4">ARL-13</strain>
    </source>
</reference>
<dbReference type="STRING" id="856793.MICA_371"/>
<name>G2KR64_MICAA</name>
<evidence type="ECO:0000313" key="4">
    <source>
        <dbReference type="Proteomes" id="UP000009286"/>
    </source>
</evidence>
<proteinExistence type="predicted"/>
<organism evidence="3 4">
    <name type="scientific">Micavibrio aeruginosavorus (strain ARL-13)</name>
    <dbReference type="NCBI Taxonomy" id="856793"/>
    <lineage>
        <taxon>Bacteria</taxon>
        <taxon>Pseudomonadati</taxon>
        <taxon>Bdellovibrionota</taxon>
        <taxon>Bdellovibrionia</taxon>
        <taxon>Bdellovibrionales</taxon>
        <taxon>Pseudobdellovibrionaceae</taxon>
        <taxon>Micavibrio</taxon>
    </lineage>
</organism>
<evidence type="ECO:0000256" key="2">
    <source>
        <dbReference type="SAM" id="Phobius"/>
    </source>
</evidence>
<feature type="region of interest" description="Disordered" evidence="1">
    <location>
        <begin position="209"/>
        <end position="228"/>
    </location>
</feature>
<dbReference type="HOGENOM" id="CLU_1213699_0_0_5"/>